<gene>
    <name evidence="2" type="ORF">CAL30_03065</name>
    <name evidence="1" type="ORF">HMPREF3182_00390</name>
</gene>
<reference evidence="3" key="1">
    <citation type="submission" date="2016-01" db="EMBL/GenBank/DDBJ databases">
        <authorList>
            <person name="Mitreva M."/>
            <person name="Pepin K.H."/>
            <person name="Mihindukulasuriya K.A."/>
            <person name="Fulton R."/>
            <person name="Fronick C."/>
            <person name="O'Laughlin M."/>
            <person name="Miner T."/>
            <person name="Herter B."/>
            <person name="Rosa B.A."/>
            <person name="Cordes M."/>
            <person name="Tomlinson C."/>
            <person name="Wollam A."/>
            <person name="Palsikar V.B."/>
            <person name="Mardis E.R."/>
            <person name="Wilson R.K."/>
        </authorList>
    </citation>
    <scope>NUCLEOTIDE SEQUENCE [LARGE SCALE GENOMIC DNA]</scope>
    <source>
        <strain evidence="3">KA00182</strain>
    </source>
</reference>
<reference evidence="1" key="2">
    <citation type="submission" date="2016-01" db="EMBL/GenBank/DDBJ databases">
        <authorList>
            <person name="Oliw E.H."/>
        </authorList>
    </citation>
    <scope>NUCLEOTIDE SEQUENCE [LARGE SCALE GENOMIC DNA]</scope>
    <source>
        <strain evidence="1">KA00182</strain>
    </source>
</reference>
<evidence type="ECO:0000313" key="2">
    <source>
        <dbReference type="EMBL" id="PNH21952.1"/>
    </source>
</evidence>
<comment type="caution">
    <text evidence="1">The sequence shown here is derived from an EMBL/GenBank/DDBJ whole genome shotgun (WGS) entry which is preliminary data.</text>
</comment>
<dbReference type="Proteomes" id="UP000070160">
    <property type="component" value="Unassembled WGS sequence"/>
</dbReference>
<dbReference type="RefSeq" id="WP_062485189.1">
    <property type="nucleotide sequence ID" value="NZ_KQ960931.1"/>
</dbReference>
<dbReference type="PIRSF" id="PIRSF037263">
    <property type="entry name" value="DUF951_bac"/>
    <property type="match status" value="1"/>
</dbReference>
<evidence type="ECO:0000313" key="3">
    <source>
        <dbReference type="Proteomes" id="UP000070160"/>
    </source>
</evidence>
<keyword evidence="3" id="KW-1185">Reference proteome</keyword>
<dbReference type="EMBL" id="LSDT01000011">
    <property type="protein sequence ID" value="KXB92597.1"/>
    <property type="molecule type" value="Genomic_DNA"/>
</dbReference>
<accession>A0A134CKD8</accession>
<dbReference type="InterPro" id="IPR009296">
    <property type="entry name" value="DUF951"/>
</dbReference>
<evidence type="ECO:0000313" key="4">
    <source>
        <dbReference type="Proteomes" id="UP000242958"/>
    </source>
</evidence>
<name>A0A134CKD8_9FIRM</name>
<protein>
    <recommendedName>
        <fullName evidence="5">DUF951 domain-containing protein</fullName>
    </recommendedName>
</protein>
<organism evidence="1 3">
    <name type="scientific">Megasphaera hutchinsoni</name>
    <dbReference type="NCBI Taxonomy" id="1588748"/>
    <lineage>
        <taxon>Bacteria</taxon>
        <taxon>Bacillati</taxon>
        <taxon>Bacillota</taxon>
        <taxon>Negativicutes</taxon>
        <taxon>Veillonellales</taxon>
        <taxon>Veillonellaceae</taxon>
        <taxon>Megasphaera</taxon>
    </lineage>
</organism>
<dbReference type="EMBL" id="NFMF01000004">
    <property type="protein sequence ID" value="PNH21952.1"/>
    <property type="molecule type" value="Genomic_DNA"/>
</dbReference>
<dbReference type="PANTHER" id="PTHR38455">
    <property type="entry name" value="HYPOTHETICAL CYTOSOLIC PROTEIN"/>
    <property type="match status" value="1"/>
</dbReference>
<sequence length="67" mass="7838">MEKFIRYYVGDRVQMKKSHPCGSQEWDVMRIGVDFVIQCCGCGHRVMLARSKFEKAVKKIVSRKDVE</sequence>
<dbReference type="STRING" id="1588748.HMPREF3182_00390"/>
<accession>A0A2J8BB04</accession>
<dbReference type="Proteomes" id="UP000242958">
    <property type="component" value="Unassembled WGS sequence"/>
</dbReference>
<dbReference type="PATRIC" id="fig|1588748.3.peg.380"/>
<evidence type="ECO:0000313" key="1">
    <source>
        <dbReference type="EMBL" id="KXB92597.1"/>
    </source>
</evidence>
<dbReference type="Pfam" id="PF06107">
    <property type="entry name" value="DUF951"/>
    <property type="match status" value="1"/>
</dbReference>
<dbReference type="AlphaFoldDB" id="A0A134CKD8"/>
<reference evidence="2 4" key="3">
    <citation type="submission" date="2017-05" db="EMBL/GenBank/DDBJ databases">
        <authorList>
            <person name="Song R."/>
            <person name="Chenine A.L."/>
            <person name="Ruprecht R.M."/>
        </authorList>
    </citation>
    <scope>NUCLEOTIDE SEQUENCE [LARGE SCALE GENOMIC DNA]</scope>
    <source>
        <strain evidence="2 4">KA00229</strain>
    </source>
</reference>
<proteinExistence type="predicted"/>
<evidence type="ECO:0008006" key="5">
    <source>
        <dbReference type="Google" id="ProtNLM"/>
    </source>
</evidence>
<dbReference type="PANTHER" id="PTHR38455:SF1">
    <property type="entry name" value="DUF951 DOMAIN-CONTAINING PROTEIN"/>
    <property type="match status" value="1"/>
</dbReference>